<dbReference type="EMBL" id="SSNY01000011">
    <property type="protein sequence ID" value="THF55524.1"/>
    <property type="molecule type" value="Genomic_DNA"/>
</dbReference>
<evidence type="ECO:0000313" key="4">
    <source>
        <dbReference type="Proteomes" id="UP000306441"/>
    </source>
</evidence>
<dbReference type="Pfam" id="PF02613">
    <property type="entry name" value="Nitrate_red_del"/>
    <property type="match status" value="1"/>
</dbReference>
<dbReference type="Gene3D" id="1.10.3480.10">
    <property type="entry name" value="TorD-like"/>
    <property type="match status" value="1"/>
</dbReference>
<protein>
    <submittedName>
        <fullName evidence="3">Nitrate reductase molybdenum cofactor assembly chaperone</fullName>
    </submittedName>
</protein>
<gene>
    <name evidence="3" type="primary">narJ</name>
    <name evidence="3" type="ORF">E6C48_18020</name>
</gene>
<reference evidence="3 4" key="1">
    <citation type="submission" date="2019-04" db="EMBL/GenBank/DDBJ databases">
        <title>Mesorhizobium composti sp. nov., isolated from compost.</title>
        <authorList>
            <person name="Lin S.-Y."/>
            <person name="Hameed A."/>
            <person name="Hsieh Y.-T."/>
            <person name="Young C.-C."/>
        </authorList>
    </citation>
    <scope>NUCLEOTIDE SEQUENCE [LARGE SCALE GENOMIC DNA]</scope>
    <source>
        <strain evidence="3 4">CC-YTH430</strain>
    </source>
</reference>
<dbReference type="PANTHER" id="PTHR43680:SF2">
    <property type="entry name" value="NITRATE REDUCTASE MOLYBDENUM COFACTOR ASSEMBLY CHAPERONE NARJ"/>
    <property type="match status" value="1"/>
</dbReference>
<dbReference type="InterPro" id="IPR020945">
    <property type="entry name" value="DMSO/NO3_reduct_chaperone"/>
</dbReference>
<evidence type="ECO:0000256" key="1">
    <source>
        <dbReference type="ARBA" id="ARBA00023063"/>
    </source>
</evidence>
<sequence length="210" mass="22659">MAMLIFKAFSALLSYPSAEMRQALPEIAGVIRASKLVGPAERQALLALVAEIGEGDLLIAEERYVDLFDRGRALSLHLFEHLHGDGRDRGAAMVELKALYAGAGFELTASELPDYLPVVLEYLSQRDIAEARDMLSDCAKILASIARSLLARQSRYAAVPQALLVIAGEKPLEAVDVKPVREPADMLDRDWAERPAFADAGPSGGGSTAR</sequence>
<accession>A0ABY2Q3C1</accession>
<proteinExistence type="predicted"/>
<name>A0ABY2Q3C1_9HYPH</name>
<dbReference type="InterPro" id="IPR036411">
    <property type="entry name" value="TorD-like_sf"/>
</dbReference>
<dbReference type="SUPFAM" id="SSF89155">
    <property type="entry name" value="TorD-like"/>
    <property type="match status" value="1"/>
</dbReference>
<dbReference type="Proteomes" id="UP000306441">
    <property type="component" value="Unassembled WGS sequence"/>
</dbReference>
<evidence type="ECO:0000256" key="2">
    <source>
        <dbReference type="SAM" id="MobiDB-lite"/>
    </source>
</evidence>
<dbReference type="InterPro" id="IPR003765">
    <property type="entry name" value="NO3_reductase_chaperone_NarJ"/>
</dbReference>
<feature type="region of interest" description="Disordered" evidence="2">
    <location>
        <begin position="189"/>
        <end position="210"/>
    </location>
</feature>
<comment type="caution">
    <text evidence="3">The sequence shown here is derived from an EMBL/GenBank/DDBJ whole genome shotgun (WGS) entry which is preliminary data.</text>
</comment>
<dbReference type="RefSeq" id="WP_136359562.1">
    <property type="nucleotide sequence ID" value="NZ_SSNY01000011.1"/>
</dbReference>
<organism evidence="3 4">
    <name type="scientific">Ollibium composti</name>
    <dbReference type="NCBI Taxonomy" id="2675109"/>
    <lineage>
        <taxon>Bacteria</taxon>
        <taxon>Pseudomonadati</taxon>
        <taxon>Pseudomonadota</taxon>
        <taxon>Alphaproteobacteria</taxon>
        <taxon>Hyphomicrobiales</taxon>
        <taxon>Phyllobacteriaceae</taxon>
        <taxon>Ollibium</taxon>
    </lineage>
</organism>
<dbReference type="NCBIfam" id="TIGR00684">
    <property type="entry name" value="narJ"/>
    <property type="match status" value="1"/>
</dbReference>
<evidence type="ECO:0000313" key="3">
    <source>
        <dbReference type="EMBL" id="THF55524.1"/>
    </source>
</evidence>
<keyword evidence="4" id="KW-1185">Reference proteome</keyword>
<keyword evidence="1" id="KW-0534">Nitrate assimilation</keyword>
<dbReference type="PANTHER" id="PTHR43680">
    <property type="entry name" value="NITRATE REDUCTASE MOLYBDENUM COFACTOR ASSEMBLY CHAPERONE"/>
    <property type="match status" value="1"/>
</dbReference>